<dbReference type="GO" id="GO:0032131">
    <property type="term" value="F:alkylated DNA binding"/>
    <property type="evidence" value="ECO:0007669"/>
    <property type="project" value="TreeGrafter"/>
</dbReference>
<dbReference type="VEuPathDB" id="FungiDB:TRICI_001404"/>
<accession>A0A642V9P2</accession>
<dbReference type="Gene3D" id="1.10.340.30">
    <property type="entry name" value="Hypothetical protein, domain 2"/>
    <property type="match status" value="1"/>
</dbReference>
<dbReference type="SUPFAM" id="SSF48150">
    <property type="entry name" value="DNA-glycosylase"/>
    <property type="match status" value="1"/>
</dbReference>
<sequence>MQLRSRVKRTVEDAGDMALPPHPHTPKKKVKPSVAVKGPEPLSDEELVGALQDREQYDQEFVKGIDHVLRIDPSLKDIISQSTFPHFKKAAEDADFRSGCFMALARGIIGQQVSGAAAKSILKRFIRIYHPDAPEDSGGLDFPSPQQVLDTSTDDLRSAGLSGRKTEYIKVLAEAFKNGTLSEEWLFKASDDDVVDALVDLKGIGPWSADMFLLFTLRRMDVFSVGDLGVQRGVANYIKQRPWVDQELKSVDWSVPMDGLHSPGKSAKAKARKPAKTPSQSKNGSSKWKVPEQKHMEYIANKFRPYRTVFQMVTWKLSSVDIAVLEDKKSTTDKYDYY</sequence>
<evidence type="ECO:0000259" key="5">
    <source>
        <dbReference type="SMART" id="SM00478"/>
    </source>
</evidence>
<evidence type="ECO:0000256" key="1">
    <source>
        <dbReference type="ARBA" id="ARBA00010817"/>
    </source>
</evidence>
<keyword evidence="7" id="KW-1185">Reference proteome</keyword>
<evidence type="ECO:0000313" key="6">
    <source>
        <dbReference type="EMBL" id="KAA8916541.1"/>
    </source>
</evidence>
<dbReference type="GO" id="GO:0006285">
    <property type="term" value="P:base-excision repair, AP site formation"/>
    <property type="evidence" value="ECO:0007669"/>
    <property type="project" value="TreeGrafter"/>
</dbReference>
<dbReference type="GO" id="GO:0005634">
    <property type="term" value="C:nucleus"/>
    <property type="evidence" value="ECO:0007669"/>
    <property type="project" value="TreeGrafter"/>
</dbReference>
<comment type="similarity">
    <text evidence="1">Belongs to the alkylbase DNA glycosidase AlkA family.</text>
</comment>
<organism evidence="6 7">
    <name type="scientific">Trichomonascus ciferrii</name>
    <dbReference type="NCBI Taxonomy" id="44093"/>
    <lineage>
        <taxon>Eukaryota</taxon>
        <taxon>Fungi</taxon>
        <taxon>Dikarya</taxon>
        <taxon>Ascomycota</taxon>
        <taxon>Saccharomycotina</taxon>
        <taxon>Dipodascomycetes</taxon>
        <taxon>Dipodascales</taxon>
        <taxon>Trichomonascaceae</taxon>
        <taxon>Trichomonascus</taxon>
        <taxon>Trichomonascus ciferrii complex</taxon>
    </lineage>
</organism>
<dbReference type="Pfam" id="PF00730">
    <property type="entry name" value="HhH-GPD"/>
    <property type="match status" value="1"/>
</dbReference>
<dbReference type="PANTHER" id="PTHR43003">
    <property type="entry name" value="DNA-3-METHYLADENINE GLYCOSYLASE"/>
    <property type="match status" value="1"/>
</dbReference>
<feature type="region of interest" description="Disordered" evidence="4">
    <location>
        <begin position="261"/>
        <end position="289"/>
    </location>
</feature>
<dbReference type="CDD" id="cd00056">
    <property type="entry name" value="ENDO3c"/>
    <property type="match status" value="1"/>
</dbReference>
<evidence type="ECO:0000256" key="4">
    <source>
        <dbReference type="SAM" id="MobiDB-lite"/>
    </source>
</evidence>
<dbReference type="EMBL" id="SWFS01000097">
    <property type="protein sequence ID" value="KAA8916541.1"/>
    <property type="molecule type" value="Genomic_DNA"/>
</dbReference>
<name>A0A642V9P2_9ASCO</name>
<dbReference type="SMART" id="SM00478">
    <property type="entry name" value="ENDO3c"/>
    <property type="match status" value="1"/>
</dbReference>
<evidence type="ECO:0000256" key="2">
    <source>
        <dbReference type="ARBA" id="ARBA00022763"/>
    </source>
</evidence>
<dbReference type="FunFam" id="1.10.340.30:FF:000004">
    <property type="entry name" value="DNA-3-methyladenine glycosylase II"/>
    <property type="match status" value="1"/>
</dbReference>
<dbReference type="GO" id="GO:0043916">
    <property type="term" value="F:DNA-7-methylguanine glycosylase activity"/>
    <property type="evidence" value="ECO:0007669"/>
    <property type="project" value="TreeGrafter"/>
</dbReference>
<dbReference type="AlphaFoldDB" id="A0A642V9P2"/>
<dbReference type="GO" id="GO:0032993">
    <property type="term" value="C:protein-DNA complex"/>
    <property type="evidence" value="ECO:0007669"/>
    <property type="project" value="TreeGrafter"/>
</dbReference>
<feature type="region of interest" description="Disordered" evidence="4">
    <location>
        <begin position="1"/>
        <end position="40"/>
    </location>
</feature>
<reference evidence="6" key="1">
    <citation type="journal article" date="2019" name="G3 (Bethesda)">
        <title>Genome Assemblies of Two Rare Opportunistic Yeast Pathogens: Diutina rugosa (syn. Candida rugosa) and Trichomonascus ciferrii (syn. Candida ciferrii).</title>
        <authorList>
            <person name="Mixao V."/>
            <person name="Saus E."/>
            <person name="Hansen A.P."/>
            <person name="Lass-Florl C."/>
            <person name="Gabaldon T."/>
        </authorList>
    </citation>
    <scope>NUCLEOTIDE SEQUENCE</scope>
    <source>
        <strain evidence="6">CBS 4856</strain>
    </source>
</reference>
<dbReference type="Proteomes" id="UP000761534">
    <property type="component" value="Unassembled WGS sequence"/>
</dbReference>
<evidence type="ECO:0000313" key="7">
    <source>
        <dbReference type="Proteomes" id="UP000761534"/>
    </source>
</evidence>
<dbReference type="Gene3D" id="1.10.1670.40">
    <property type="match status" value="1"/>
</dbReference>
<evidence type="ECO:0000256" key="3">
    <source>
        <dbReference type="ARBA" id="ARBA00023204"/>
    </source>
</evidence>
<dbReference type="InterPro" id="IPR051912">
    <property type="entry name" value="Alkylbase_DNA_Glycosylase/TA"/>
</dbReference>
<gene>
    <name evidence="6" type="ORF">TRICI_001404</name>
</gene>
<keyword evidence="3" id="KW-0234">DNA repair</keyword>
<dbReference type="OrthoDB" id="415889at2759"/>
<dbReference type="InterPro" id="IPR003265">
    <property type="entry name" value="HhH-GPD_domain"/>
</dbReference>
<comment type="caution">
    <text evidence="6">The sequence shown here is derived from an EMBL/GenBank/DDBJ whole genome shotgun (WGS) entry which is preliminary data.</text>
</comment>
<keyword evidence="2" id="KW-0227">DNA damage</keyword>
<dbReference type="GO" id="GO:0008725">
    <property type="term" value="F:DNA-3-methyladenine glycosylase activity"/>
    <property type="evidence" value="ECO:0007669"/>
    <property type="project" value="TreeGrafter"/>
</dbReference>
<dbReference type="GO" id="GO:0006307">
    <property type="term" value="P:DNA alkylation repair"/>
    <property type="evidence" value="ECO:0007669"/>
    <property type="project" value="TreeGrafter"/>
</dbReference>
<proteinExistence type="inferred from homology"/>
<dbReference type="InterPro" id="IPR011257">
    <property type="entry name" value="DNA_glycosylase"/>
</dbReference>
<dbReference type="PANTHER" id="PTHR43003:SF5">
    <property type="entry name" value="DNA-3-METHYLADENINE GLYCOSYLASE"/>
    <property type="match status" value="1"/>
</dbReference>
<feature type="domain" description="HhH-GPD" evidence="5">
    <location>
        <begin position="109"/>
        <end position="266"/>
    </location>
</feature>
<protein>
    <recommendedName>
        <fullName evidence="5">HhH-GPD domain-containing protein</fullName>
    </recommendedName>
</protein>